<dbReference type="RefSeq" id="XP_003031991.1">
    <property type="nucleotide sequence ID" value="XM_003031945.1"/>
</dbReference>
<reference evidence="1 2" key="1">
    <citation type="journal article" date="2010" name="Nat. Biotechnol.">
        <title>Genome sequence of the model mushroom Schizophyllum commune.</title>
        <authorList>
            <person name="Ohm R.A."/>
            <person name="de Jong J.F."/>
            <person name="Lugones L.G."/>
            <person name="Aerts A."/>
            <person name="Kothe E."/>
            <person name="Stajich J.E."/>
            <person name="de Vries R.P."/>
            <person name="Record E."/>
            <person name="Levasseur A."/>
            <person name="Baker S.E."/>
            <person name="Bartholomew K.A."/>
            <person name="Coutinho P.M."/>
            <person name="Erdmann S."/>
            <person name="Fowler T.J."/>
            <person name="Gathman A.C."/>
            <person name="Lombard V."/>
            <person name="Henrissat B."/>
            <person name="Knabe N."/>
            <person name="Kuees U."/>
            <person name="Lilly W.W."/>
            <person name="Lindquist E."/>
            <person name="Lucas S."/>
            <person name="Magnuson J.K."/>
            <person name="Piumi F."/>
            <person name="Raudaskoski M."/>
            <person name="Salamov A."/>
            <person name="Schmutz J."/>
            <person name="Schwarze F.W.M.R."/>
            <person name="vanKuyk P.A."/>
            <person name="Horton J.S."/>
            <person name="Grigoriev I.V."/>
            <person name="Woesten H.A.B."/>
        </authorList>
    </citation>
    <scope>NUCLEOTIDE SEQUENCE [LARGE SCALE GENOMIC DNA]</scope>
    <source>
        <strain evidence="2">H4-8 / FGSC 9210</strain>
    </source>
</reference>
<dbReference type="AlphaFoldDB" id="D8Q3P8"/>
<dbReference type="InParanoid" id="D8Q3P8"/>
<dbReference type="HOGENOM" id="CLU_164170_1_0_1"/>
<sequence length="89" mass="9886">MSVTRDVAGFSAFGLAVRFWQLGILNKHLFSNPAGHVASMAAFGTLGYFMHHWDIRVQELLAIKRADITEKRQALIAKARSEEEQALSG</sequence>
<dbReference type="VEuPathDB" id="FungiDB:SCHCODRAFT_02543433"/>
<keyword evidence="2" id="KW-1185">Reference proteome</keyword>
<accession>D8Q3P8</accession>
<dbReference type="KEGG" id="scm:SCHCO_02543433"/>
<gene>
    <name evidence="1" type="ORF">SCHCODRAFT_55233</name>
</gene>
<dbReference type="Proteomes" id="UP000007431">
    <property type="component" value="Unassembled WGS sequence"/>
</dbReference>
<dbReference type="OMA" id="GYWAYKW"/>
<dbReference type="PANTHER" id="PTHR39218:SF1">
    <property type="entry name" value="OXIDOREDUCTASE 14 KDA SUBUNIT, PUTATIVE (AFU_ORTHOLOGUE AFUA_1G12110)-RELATED"/>
    <property type="match status" value="1"/>
</dbReference>
<dbReference type="PANTHER" id="PTHR39218">
    <property type="entry name" value="OXIDOREDUCTASE 14 KDA SUBUNIT, PUTATIVE (AFU_ORTHOLOGUE AFUA_1G12110)-RELATED"/>
    <property type="match status" value="1"/>
</dbReference>
<proteinExistence type="predicted"/>
<dbReference type="EMBL" id="GL377306">
    <property type="protein sequence ID" value="EFI97088.1"/>
    <property type="molecule type" value="Genomic_DNA"/>
</dbReference>
<dbReference type="GeneID" id="9589269"/>
<evidence type="ECO:0000313" key="1">
    <source>
        <dbReference type="EMBL" id="EFI97088.1"/>
    </source>
</evidence>
<organism evidence="2">
    <name type="scientific">Schizophyllum commune (strain H4-8 / FGSC 9210)</name>
    <name type="common">Split gill fungus</name>
    <dbReference type="NCBI Taxonomy" id="578458"/>
    <lineage>
        <taxon>Eukaryota</taxon>
        <taxon>Fungi</taxon>
        <taxon>Dikarya</taxon>
        <taxon>Basidiomycota</taxon>
        <taxon>Agaricomycotina</taxon>
        <taxon>Agaricomycetes</taxon>
        <taxon>Agaricomycetidae</taxon>
        <taxon>Agaricales</taxon>
        <taxon>Schizophyllaceae</taxon>
        <taxon>Schizophyllum</taxon>
    </lineage>
</organism>
<evidence type="ECO:0000313" key="2">
    <source>
        <dbReference type="Proteomes" id="UP000007431"/>
    </source>
</evidence>
<dbReference type="STRING" id="578458.D8Q3P8"/>
<protein>
    <submittedName>
        <fullName evidence="1">Uncharacterized protein</fullName>
    </submittedName>
</protein>
<dbReference type="OrthoDB" id="2141050at2759"/>
<name>D8Q3P8_SCHCM</name>
<dbReference type="eggNOG" id="ENOG502SC0I">
    <property type="taxonomic scope" value="Eukaryota"/>
</dbReference>